<sequence>MGFNMRKSINLGGGTKLNIGKTGVGISSGVKGARISTNTNGTTKVTASIPGTGLSYTKNLSKKQAKQNKDTLLLLAQRDVEIINECGTIMNETTSVSTFFSRRKLYMEKLTELSELSKSVKLKGDSPEKKLKMVQKNAVKDINEFIDNVFNDCLDKISTLKRADAKKNRCEKFKNDFSSHESEMEKANIKYYKNKYKELIKEI</sequence>
<dbReference type="AlphaFoldDB" id="A0A7G5MY86"/>
<name>A0A7G5MY86_9FIRM</name>
<gene>
    <name evidence="2" type="ORF">E5259_19335</name>
</gene>
<dbReference type="InterPro" id="IPR025330">
    <property type="entry name" value="DUF4236"/>
</dbReference>
<organism evidence="2 3">
    <name type="scientific">Blautia producta</name>
    <dbReference type="NCBI Taxonomy" id="33035"/>
    <lineage>
        <taxon>Bacteria</taxon>
        <taxon>Bacillati</taxon>
        <taxon>Bacillota</taxon>
        <taxon>Clostridia</taxon>
        <taxon>Lachnospirales</taxon>
        <taxon>Lachnospiraceae</taxon>
        <taxon>Blautia</taxon>
    </lineage>
</organism>
<dbReference type="EMBL" id="CP039126">
    <property type="protein sequence ID" value="QMW79579.1"/>
    <property type="molecule type" value="Genomic_DNA"/>
</dbReference>
<dbReference type="GeneID" id="75055066"/>
<evidence type="ECO:0000313" key="2">
    <source>
        <dbReference type="EMBL" id="QMW79579.1"/>
    </source>
</evidence>
<evidence type="ECO:0000259" key="1">
    <source>
        <dbReference type="Pfam" id="PF14020"/>
    </source>
</evidence>
<feature type="domain" description="DUF4236" evidence="1">
    <location>
        <begin position="3"/>
        <end position="57"/>
    </location>
</feature>
<accession>A0A7G5MY86</accession>
<evidence type="ECO:0000313" key="3">
    <source>
        <dbReference type="Proteomes" id="UP000515789"/>
    </source>
</evidence>
<reference evidence="2 3" key="1">
    <citation type="submission" date="2019-04" db="EMBL/GenBank/DDBJ databases">
        <authorList>
            <person name="Schori C."/>
            <person name="Ahrens C."/>
        </authorList>
    </citation>
    <scope>NUCLEOTIDE SEQUENCE [LARGE SCALE GENOMIC DNA]</scope>
    <source>
        <strain evidence="2 3">DSM 2950</strain>
    </source>
</reference>
<dbReference type="Proteomes" id="UP000515789">
    <property type="component" value="Chromosome"/>
</dbReference>
<dbReference type="RefSeq" id="WP_018597930.1">
    <property type="nucleotide sequence ID" value="NZ_CABLBP010000068.1"/>
</dbReference>
<dbReference type="Pfam" id="PF14020">
    <property type="entry name" value="DUF4236"/>
    <property type="match status" value="1"/>
</dbReference>
<proteinExistence type="predicted"/>
<protein>
    <submittedName>
        <fullName evidence="2">DUF4236 domain-containing protein</fullName>
    </submittedName>
</protein>